<gene>
    <name evidence="2" type="ORF">RM531_06575</name>
</gene>
<dbReference type="InterPro" id="IPR013766">
    <property type="entry name" value="Thioredoxin_domain"/>
</dbReference>
<dbReference type="SUPFAM" id="SSF52833">
    <property type="entry name" value="Thioredoxin-like"/>
    <property type="match status" value="1"/>
</dbReference>
<organism evidence="2 3">
    <name type="scientific">Spectribacter acetivorans</name>
    <dbReference type="NCBI Taxonomy" id="3075603"/>
    <lineage>
        <taxon>Bacteria</taxon>
        <taxon>Pseudomonadati</taxon>
        <taxon>Pseudomonadota</taxon>
        <taxon>Gammaproteobacteria</taxon>
        <taxon>Salinisphaerales</taxon>
        <taxon>Salinisphaeraceae</taxon>
        <taxon>Spectribacter</taxon>
    </lineage>
</organism>
<dbReference type="PANTHER" id="PTHR45663:SF11">
    <property type="entry name" value="GEO12009P1"/>
    <property type="match status" value="1"/>
</dbReference>
<evidence type="ECO:0000313" key="3">
    <source>
        <dbReference type="Proteomes" id="UP001259982"/>
    </source>
</evidence>
<sequence length="111" mass="12461">MTGTTRLTPQALEQRLADGGRPLLVTFVKPDCPWCERQLPQLEELATQWADRVDLVLVDLADDPSLVQTHELRGAPTLMLFQGGQRVGVKNGFQRRQQLDAFLQHHMGDTA</sequence>
<dbReference type="EMBL" id="JAVRHY010000004">
    <property type="protein sequence ID" value="MDT0618132.1"/>
    <property type="molecule type" value="Genomic_DNA"/>
</dbReference>
<evidence type="ECO:0000313" key="2">
    <source>
        <dbReference type="EMBL" id="MDT0618132.1"/>
    </source>
</evidence>
<feature type="domain" description="Thioredoxin" evidence="1">
    <location>
        <begin position="1"/>
        <end position="108"/>
    </location>
</feature>
<comment type="caution">
    <text evidence="2">The sequence shown here is derived from an EMBL/GenBank/DDBJ whole genome shotgun (WGS) entry which is preliminary data.</text>
</comment>
<proteinExistence type="predicted"/>
<protein>
    <submittedName>
        <fullName evidence="2">Thioredoxin family protein</fullName>
    </submittedName>
</protein>
<evidence type="ECO:0000259" key="1">
    <source>
        <dbReference type="PROSITE" id="PS51352"/>
    </source>
</evidence>
<dbReference type="PANTHER" id="PTHR45663">
    <property type="entry name" value="GEO12009P1"/>
    <property type="match status" value="1"/>
</dbReference>
<dbReference type="PROSITE" id="PS51352">
    <property type="entry name" value="THIOREDOXIN_2"/>
    <property type="match status" value="1"/>
</dbReference>
<dbReference type="Proteomes" id="UP001259982">
    <property type="component" value="Unassembled WGS sequence"/>
</dbReference>
<dbReference type="InterPro" id="IPR036249">
    <property type="entry name" value="Thioredoxin-like_sf"/>
</dbReference>
<keyword evidence="3" id="KW-1185">Reference proteome</keyword>
<dbReference type="RefSeq" id="WP_311658190.1">
    <property type="nucleotide sequence ID" value="NZ_JAVRHY010000004.1"/>
</dbReference>
<dbReference type="CDD" id="cd02947">
    <property type="entry name" value="TRX_family"/>
    <property type="match status" value="1"/>
</dbReference>
<name>A0ABU3B6Q4_9GAMM</name>
<dbReference type="Gene3D" id="3.40.30.10">
    <property type="entry name" value="Glutaredoxin"/>
    <property type="match status" value="1"/>
</dbReference>
<dbReference type="Pfam" id="PF00085">
    <property type="entry name" value="Thioredoxin"/>
    <property type="match status" value="1"/>
</dbReference>
<reference evidence="2 3" key="1">
    <citation type="submission" date="2023-09" db="EMBL/GenBank/DDBJ databases">
        <authorList>
            <person name="Rey-Velasco X."/>
        </authorList>
    </citation>
    <scope>NUCLEOTIDE SEQUENCE [LARGE SCALE GENOMIC DNA]</scope>
    <source>
        <strain evidence="2 3">P385</strain>
    </source>
</reference>
<accession>A0ABU3B6Q4</accession>